<reference evidence="2" key="2">
    <citation type="submission" date="2015-07" db="EMBL/GenBank/DDBJ databases">
        <authorList>
            <person name="Noorani M."/>
        </authorList>
    </citation>
    <scope>NUCLEOTIDE SEQUENCE</scope>
    <source>
        <strain evidence="2">Yugu1</strain>
    </source>
</reference>
<evidence type="ECO:0000313" key="2">
    <source>
        <dbReference type="EMBL" id="RCV31768.1"/>
    </source>
</evidence>
<accession>A0A368RNT4</accession>
<reference evidence="2" key="1">
    <citation type="journal article" date="2012" name="Nat. Biotechnol.">
        <title>Reference genome sequence of the model plant Setaria.</title>
        <authorList>
            <person name="Bennetzen J.L."/>
            <person name="Schmutz J."/>
            <person name="Wang H."/>
            <person name="Percifield R."/>
            <person name="Hawkins J."/>
            <person name="Pontaroli A.C."/>
            <person name="Estep M."/>
            <person name="Feng L."/>
            <person name="Vaughn J.N."/>
            <person name="Grimwood J."/>
            <person name="Jenkins J."/>
            <person name="Barry K."/>
            <person name="Lindquist E."/>
            <person name="Hellsten U."/>
            <person name="Deshpande S."/>
            <person name="Wang X."/>
            <person name="Wu X."/>
            <person name="Mitros T."/>
            <person name="Triplett J."/>
            <person name="Yang X."/>
            <person name="Ye C.Y."/>
            <person name="Mauro-Herrera M."/>
            <person name="Wang L."/>
            <person name="Li P."/>
            <person name="Sharma M."/>
            <person name="Sharma R."/>
            <person name="Ronald P.C."/>
            <person name="Panaud O."/>
            <person name="Kellogg E.A."/>
            <person name="Brutnell T.P."/>
            <person name="Doust A.N."/>
            <person name="Tuskan G.A."/>
            <person name="Rokhsar D."/>
            <person name="Devos K.M."/>
        </authorList>
    </citation>
    <scope>NUCLEOTIDE SEQUENCE [LARGE SCALE GENOMIC DNA]</scope>
    <source>
        <strain evidence="2">Yugu1</strain>
    </source>
</reference>
<feature type="region of interest" description="Disordered" evidence="1">
    <location>
        <begin position="90"/>
        <end position="134"/>
    </location>
</feature>
<name>A0A368RNT4_SETIT</name>
<sequence>MRCTRGGPSGWASRLRRRACGAVAAAVRVPLREAMAAALWWEVAGNVCGTGAIQQRRCAQASRIVCARAGEAGGGRRLHMAGCGAAAFGRMRPERHGDKQEGAKSATSEEDDSGGEALGRSWHARTVGSDGPLARSTASCVACEEFDGGRRWIAAVRRR</sequence>
<proteinExistence type="predicted"/>
<gene>
    <name evidence="2" type="ORF">SETIT_6G204800v2</name>
</gene>
<feature type="compositionally biased region" description="Basic and acidic residues" evidence="1">
    <location>
        <begin position="91"/>
        <end position="102"/>
    </location>
</feature>
<organism evidence="2">
    <name type="scientific">Setaria italica</name>
    <name type="common">Foxtail millet</name>
    <name type="synonym">Panicum italicum</name>
    <dbReference type="NCBI Taxonomy" id="4555"/>
    <lineage>
        <taxon>Eukaryota</taxon>
        <taxon>Viridiplantae</taxon>
        <taxon>Streptophyta</taxon>
        <taxon>Embryophyta</taxon>
        <taxon>Tracheophyta</taxon>
        <taxon>Spermatophyta</taxon>
        <taxon>Magnoliopsida</taxon>
        <taxon>Liliopsida</taxon>
        <taxon>Poales</taxon>
        <taxon>Poaceae</taxon>
        <taxon>PACMAD clade</taxon>
        <taxon>Panicoideae</taxon>
        <taxon>Panicodae</taxon>
        <taxon>Paniceae</taxon>
        <taxon>Cenchrinae</taxon>
        <taxon>Setaria</taxon>
    </lineage>
</organism>
<evidence type="ECO:0000256" key="1">
    <source>
        <dbReference type="SAM" id="MobiDB-lite"/>
    </source>
</evidence>
<protein>
    <submittedName>
        <fullName evidence="2">Uncharacterized protein</fullName>
    </submittedName>
</protein>
<dbReference type="AlphaFoldDB" id="A0A368RNT4"/>
<dbReference type="EMBL" id="CM003533">
    <property type="protein sequence ID" value="RCV31768.1"/>
    <property type="molecule type" value="Genomic_DNA"/>
</dbReference>